<gene>
    <name evidence="2" type="ORF">SVUK_LOCUS10798</name>
</gene>
<protein>
    <submittedName>
        <fullName evidence="2">Uncharacterized protein</fullName>
    </submittedName>
</protein>
<dbReference type="AlphaFoldDB" id="A0A3P7IRJ2"/>
<feature type="region of interest" description="Disordered" evidence="1">
    <location>
        <begin position="1"/>
        <end position="25"/>
    </location>
</feature>
<name>A0A3P7IRJ2_STRVU</name>
<keyword evidence="3" id="KW-1185">Reference proteome</keyword>
<evidence type="ECO:0000313" key="3">
    <source>
        <dbReference type="Proteomes" id="UP000270094"/>
    </source>
</evidence>
<evidence type="ECO:0000313" key="2">
    <source>
        <dbReference type="EMBL" id="VDM75800.1"/>
    </source>
</evidence>
<feature type="compositionally biased region" description="Basic and acidic residues" evidence="1">
    <location>
        <begin position="1"/>
        <end position="24"/>
    </location>
</feature>
<dbReference type="EMBL" id="UYYB01095852">
    <property type="protein sequence ID" value="VDM75800.1"/>
    <property type="molecule type" value="Genomic_DNA"/>
</dbReference>
<evidence type="ECO:0000256" key="1">
    <source>
        <dbReference type="SAM" id="MobiDB-lite"/>
    </source>
</evidence>
<sequence length="119" mass="13700">MMYERRRNMDEGHGRGSIKAKVDQSFEDGSATSVLLRQRERDGLSGQNVSQPLSERRHYYRLPLWTLSVYVFSDWIAIETVCTMLSSDVLAISRLLSCRGNLVYKILSHVPLCQSFQKD</sequence>
<dbReference type="Proteomes" id="UP000270094">
    <property type="component" value="Unassembled WGS sequence"/>
</dbReference>
<reference evidence="2 3" key="1">
    <citation type="submission" date="2018-11" db="EMBL/GenBank/DDBJ databases">
        <authorList>
            <consortium name="Pathogen Informatics"/>
        </authorList>
    </citation>
    <scope>NUCLEOTIDE SEQUENCE [LARGE SCALE GENOMIC DNA]</scope>
</reference>
<organism evidence="2 3">
    <name type="scientific">Strongylus vulgaris</name>
    <name type="common">Blood worm</name>
    <dbReference type="NCBI Taxonomy" id="40348"/>
    <lineage>
        <taxon>Eukaryota</taxon>
        <taxon>Metazoa</taxon>
        <taxon>Ecdysozoa</taxon>
        <taxon>Nematoda</taxon>
        <taxon>Chromadorea</taxon>
        <taxon>Rhabditida</taxon>
        <taxon>Rhabditina</taxon>
        <taxon>Rhabditomorpha</taxon>
        <taxon>Strongyloidea</taxon>
        <taxon>Strongylidae</taxon>
        <taxon>Strongylus</taxon>
    </lineage>
</organism>
<accession>A0A3P7IRJ2</accession>
<proteinExistence type="predicted"/>